<keyword evidence="1" id="KW-0472">Membrane</keyword>
<dbReference type="AlphaFoldDB" id="A0A1G1YZ53"/>
<dbReference type="InterPro" id="IPR021309">
    <property type="entry name" value="YgaP-like_TM"/>
</dbReference>
<dbReference type="Pfam" id="PF11127">
    <property type="entry name" value="YgaP-like_TM"/>
    <property type="match status" value="1"/>
</dbReference>
<keyword evidence="1" id="KW-0812">Transmembrane</keyword>
<feature type="transmembrane region" description="Helical" evidence="1">
    <location>
        <begin position="35"/>
        <end position="55"/>
    </location>
</feature>
<sequence>MKQDLGKVDRILRFALAVWWLSPLAPQFSVEWANLLVVAVAWIALAESFLGWCWLHRLFGIDNKNQ</sequence>
<comment type="caution">
    <text evidence="3">The sequence shown here is derived from an EMBL/GenBank/DDBJ whole genome shotgun (WGS) entry which is preliminary data.</text>
</comment>
<name>A0A1G1YZ53_9BACT</name>
<evidence type="ECO:0000313" key="3">
    <source>
        <dbReference type="EMBL" id="OGY56687.1"/>
    </source>
</evidence>
<protein>
    <recommendedName>
        <fullName evidence="2">Inner membrane protein YgaP-like transmembrane domain-containing protein</fullName>
    </recommendedName>
</protein>
<proteinExistence type="predicted"/>
<organism evidence="3 4">
    <name type="scientific">Candidatus Colwellbacteria bacterium GWA2_46_10</name>
    <dbReference type="NCBI Taxonomy" id="1797684"/>
    <lineage>
        <taxon>Bacteria</taxon>
        <taxon>Candidatus Colwelliibacteriota</taxon>
    </lineage>
</organism>
<feature type="domain" description="Inner membrane protein YgaP-like transmembrane" evidence="2">
    <location>
        <begin position="1"/>
        <end position="63"/>
    </location>
</feature>
<dbReference type="EMBL" id="MHIS01000010">
    <property type="protein sequence ID" value="OGY56687.1"/>
    <property type="molecule type" value="Genomic_DNA"/>
</dbReference>
<reference evidence="3 4" key="1">
    <citation type="journal article" date="2016" name="Nat. Commun.">
        <title>Thousands of microbial genomes shed light on interconnected biogeochemical processes in an aquifer system.</title>
        <authorList>
            <person name="Anantharaman K."/>
            <person name="Brown C.T."/>
            <person name="Hug L.A."/>
            <person name="Sharon I."/>
            <person name="Castelle C.J."/>
            <person name="Probst A.J."/>
            <person name="Thomas B.C."/>
            <person name="Singh A."/>
            <person name="Wilkins M.J."/>
            <person name="Karaoz U."/>
            <person name="Brodie E.L."/>
            <person name="Williams K.H."/>
            <person name="Hubbard S.S."/>
            <person name="Banfield J.F."/>
        </authorList>
    </citation>
    <scope>NUCLEOTIDE SEQUENCE [LARGE SCALE GENOMIC DNA]</scope>
</reference>
<accession>A0A1G1YZ53</accession>
<dbReference type="Proteomes" id="UP000178179">
    <property type="component" value="Unassembled WGS sequence"/>
</dbReference>
<evidence type="ECO:0000256" key="1">
    <source>
        <dbReference type="SAM" id="Phobius"/>
    </source>
</evidence>
<evidence type="ECO:0000313" key="4">
    <source>
        <dbReference type="Proteomes" id="UP000178179"/>
    </source>
</evidence>
<gene>
    <name evidence="3" type="ORF">A2119_03000</name>
</gene>
<keyword evidence="1" id="KW-1133">Transmembrane helix</keyword>
<evidence type="ECO:0000259" key="2">
    <source>
        <dbReference type="Pfam" id="PF11127"/>
    </source>
</evidence>